<evidence type="ECO:0000259" key="2">
    <source>
        <dbReference type="PROSITE" id="PS50943"/>
    </source>
</evidence>
<keyword evidence="4" id="KW-1185">Reference proteome</keyword>
<dbReference type="InterPro" id="IPR001387">
    <property type="entry name" value="Cro/C1-type_HTH"/>
</dbReference>
<dbReference type="Pfam" id="PF01381">
    <property type="entry name" value="HTH_3"/>
    <property type="match status" value="1"/>
</dbReference>
<sequence>MNVGQKIKEIRESQNVSMNSLAKRCEVSQANLSRIESGQQQPAFDTLERIIAALGFTLIDFFSTDNSELEPDLKHLSIIIRTLSIEQRRALLVFLEQMKK</sequence>
<dbReference type="SUPFAM" id="SSF47413">
    <property type="entry name" value="lambda repressor-like DNA-binding domains"/>
    <property type="match status" value="1"/>
</dbReference>
<accession>A0A1W1Y7B3</accession>
<evidence type="ECO:0000256" key="1">
    <source>
        <dbReference type="ARBA" id="ARBA00023125"/>
    </source>
</evidence>
<organism evidence="3 4">
    <name type="scientific">Sporomusa malonica</name>
    <dbReference type="NCBI Taxonomy" id="112901"/>
    <lineage>
        <taxon>Bacteria</taxon>
        <taxon>Bacillati</taxon>
        <taxon>Bacillota</taxon>
        <taxon>Negativicutes</taxon>
        <taxon>Selenomonadales</taxon>
        <taxon>Sporomusaceae</taxon>
        <taxon>Sporomusa</taxon>
    </lineage>
</organism>
<feature type="domain" description="HTH cro/C1-type" evidence="2">
    <location>
        <begin position="7"/>
        <end position="61"/>
    </location>
</feature>
<dbReference type="InterPro" id="IPR050807">
    <property type="entry name" value="TransReg_Diox_bact_type"/>
</dbReference>
<dbReference type="Gene3D" id="1.10.260.40">
    <property type="entry name" value="lambda repressor-like DNA-binding domains"/>
    <property type="match status" value="1"/>
</dbReference>
<dbReference type="GO" id="GO:0005829">
    <property type="term" value="C:cytosol"/>
    <property type="evidence" value="ECO:0007669"/>
    <property type="project" value="TreeGrafter"/>
</dbReference>
<proteinExistence type="predicted"/>
<protein>
    <submittedName>
        <fullName evidence="3">Helix-turn-helix domain-containing protein</fullName>
    </submittedName>
</protein>
<dbReference type="RefSeq" id="WP_084573577.1">
    <property type="nucleotide sequence ID" value="NZ_CP155572.1"/>
</dbReference>
<dbReference type="PROSITE" id="PS50943">
    <property type="entry name" value="HTH_CROC1"/>
    <property type="match status" value="1"/>
</dbReference>
<dbReference type="GO" id="GO:0003677">
    <property type="term" value="F:DNA binding"/>
    <property type="evidence" value="ECO:0007669"/>
    <property type="project" value="UniProtKB-KW"/>
</dbReference>
<dbReference type="Proteomes" id="UP000192738">
    <property type="component" value="Unassembled WGS sequence"/>
</dbReference>
<dbReference type="SMART" id="SM00530">
    <property type="entry name" value="HTH_XRE"/>
    <property type="match status" value="1"/>
</dbReference>
<dbReference type="AlphaFoldDB" id="A0A1W1Y7B3"/>
<gene>
    <name evidence="3" type="ORF">SAMN04488500_10137</name>
</gene>
<evidence type="ECO:0000313" key="3">
    <source>
        <dbReference type="EMBL" id="SMC31731.1"/>
    </source>
</evidence>
<keyword evidence="1" id="KW-0238">DNA-binding</keyword>
<dbReference type="PANTHER" id="PTHR46797">
    <property type="entry name" value="HTH-TYPE TRANSCRIPTIONAL REGULATOR"/>
    <property type="match status" value="1"/>
</dbReference>
<dbReference type="PANTHER" id="PTHR46797:SF1">
    <property type="entry name" value="METHYLPHOSPHONATE SYNTHASE"/>
    <property type="match status" value="1"/>
</dbReference>
<dbReference type="GO" id="GO:0003700">
    <property type="term" value="F:DNA-binding transcription factor activity"/>
    <property type="evidence" value="ECO:0007669"/>
    <property type="project" value="TreeGrafter"/>
</dbReference>
<dbReference type="OrthoDB" id="1684348at2"/>
<name>A0A1W1Y7B3_9FIRM</name>
<dbReference type="EMBL" id="FWXI01000001">
    <property type="protein sequence ID" value="SMC31731.1"/>
    <property type="molecule type" value="Genomic_DNA"/>
</dbReference>
<dbReference type="STRING" id="112901.SAMN04488500_10137"/>
<dbReference type="InterPro" id="IPR010982">
    <property type="entry name" value="Lambda_DNA-bd_dom_sf"/>
</dbReference>
<evidence type="ECO:0000313" key="4">
    <source>
        <dbReference type="Proteomes" id="UP000192738"/>
    </source>
</evidence>
<dbReference type="CDD" id="cd00093">
    <property type="entry name" value="HTH_XRE"/>
    <property type="match status" value="1"/>
</dbReference>
<reference evidence="3 4" key="1">
    <citation type="submission" date="2017-04" db="EMBL/GenBank/DDBJ databases">
        <authorList>
            <person name="Afonso C.L."/>
            <person name="Miller P.J."/>
            <person name="Scott M.A."/>
            <person name="Spackman E."/>
            <person name="Goraichik I."/>
            <person name="Dimitrov K.M."/>
            <person name="Suarez D.L."/>
            <person name="Swayne D.E."/>
        </authorList>
    </citation>
    <scope>NUCLEOTIDE SEQUENCE [LARGE SCALE GENOMIC DNA]</scope>
    <source>
        <strain evidence="3 4">DSM 5090</strain>
    </source>
</reference>